<evidence type="ECO:0000313" key="2">
    <source>
        <dbReference type="Proteomes" id="UP000694044"/>
    </source>
</evidence>
<name>A0A8T1W5J0_9STRA</name>
<dbReference type="Proteomes" id="UP000694044">
    <property type="component" value="Unassembled WGS sequence"/>
</dbReference>
<accession>A0A8T1W5J0</accession>
<reference evidence="1" key="1">
    <citation type="submission" date="2021-02" db="EMBL/GenBank/DDBJ databases">
        <authorList>
            <person name="Palmer J.M."/>
        </authorList>
    </citation>
    <scope>NUCLEOTIDE SEQUENCE</scope>
    <source>
        <strain evidence="1">SCRP734</strain>
    </source>
</reference>
<evidence type="ECO:0000313" key="1">
    <source>
        <dbReference type="EMBL" id="KAG7387440.1"/>
    </source>
</evidence>
<sequence>MVQDAHSKQREVVWWLYRNTRVPRAMESVLMAAVYNGDIGLLEWLQAKYCTQGFDLDTEMEENEMRKYEEEEEADLSEGYFLVRDEYLQEAVASR</sequence>
<gene>
    <name evidence="1" type="ORF">PHYPSEUDO_014088</name>
</gene>
<protein>
    <submittedName>
        <fullName evidence="1">Uncharacterized protein</fullName>
    </submittedName>
</protein>
<dbReference type="OrthoDB" id="128741at2759"/>
<organism evidence="1 2">
    <name type="scientific">Phytophthora pseudosyringae</name>
    <dbReference type="NCBI Taxonomy" id="221518"/>
    <lineage>
        <taxon>Eukaryota</taxon>
        <taxon>Sar</taxon>
        <taxon>Stramenopiles</taxon>
        <taxon>Oomycota</taxon>
        <taxon>Peronosporomycetes</taxon>
        <taxon>Peronosporales</taxon>
        <taxon>Peronosporaceae</taxon>
        <taxon>Phytophthora</taxon>
    </lineage>
</organism>
<dbReference type="EMBL" id="JAGDFM010000078">
    <property type="protein sequence ID" value="KAG7387440.1"/>
    <property type="molecule type" value="Genomic_DNA"/>
</dbReference>
<keyword evidence="2" id="KW-1185">Reference proteome</keyword>
<comment type="caution">
    <text evidence="1">The sequence shown here is derived from an EMBL/GenBank/DDBJ whole genome shotgun (WGS) entry which is preliminary data.</text>
</comment>
<dbReference type="AlphaFoldDB" id="A0A8T1W5J0"/>
<proteinExistence type="predicted"/>